<evidence type="ECO:0000313" key="2">
    <source>
        <dbReference type="Proteomes" id="UP001054945"/>
    </source>
</evidence>
<name>A0AAV4QF57_CAEEX</name>
<comment type="caution">
    <text evidence="1">The sequence shown here is derived from an EMBL/GenBank/DDBJ whole genome shotgun (WGS) entry which is preliminary data.</text>
</comment>
<evidence type="ECO:0000313" key="1">
    <source>
        <dbReference type="EMBL" id="GIY07999.1"/>
    </source>
</evidence>
<proteinExistence type="predicted"/>
<accession>A0AAV4QF57</accession>
<gene>
    <name evidence="1" type="ORF">CEXT_68461</name>
</gene>
<evidence type="ECO:0008006" key="3">
    <source>
        <dbReference type="Google" id="ProtNLM"/>
    </source>
</evidence>
<dbReference type="AlphaFoldDB" id="A0AAV4QF57"/>
<sequence>MHLPLLRAQHSLFRGCIHLCAAHSRRREGNVRNLFAFLATSKEAQKASSAGKSLAVREHKQMGSRMVFHFMTVPFFLPLRKSDPSSA</sequence>
<reference evidence="1 2" key="1">
    <citation type="submission" date="2021-06" db="EMBL/GenBank/DDBJ databases">
        <title>Caerostris extrusa draft genome.</title>
        <authorList>
            <person name="Kono N."/>
            <person name="Arakawa K."/>
        </authorList>
    </citation>
    <scope>NUCLEOTIDE SEQUENCE [LARGE SCALE GENOMIC DNA]</scope>
</reference>
<keyword evidence="2" id="KW-1185">Reference proteome</keyword>
<organism evidence="1 2">
    <name type="scientific">Caerostris extrusa</name>
    <name type="common">Bark spider</name>
    <name type="synonym">Caerostris bankana</name>
    <dbReference type="NCBI Taxonomy" id="172846"/>
    <lineage>
        <taxon>Eukaryota</taxon>
        <taxon>Metazoa</taxon>
        <taxon>Ecdysozoa</taxon>
        <taxon>Arthropoda</taxon>
        <taxon>Chelicerata</taxon>
        <taxon>Arachnida</taxon>
        <taxon>Araneae</taxon>
        <taxon>Araneomorphae</taxon>
        <taxon>Entelegynae</taxon>
        <taxon>Araneoidea</taxon>
        <taxon>Araneidae</taxon>
        <taxon>Caerostris</taxon>
    </lineage>
</organism>
<dbReference type="Proteomes" id="UP001054945">
    <property type="component" value="Unassembled WGS sequence"/>
</dbReference>
<protein>
    <recommendedName>
        <fullName evidence="3">Secreted protein</fullName>
    </recommendedName>
</protein>
<dbReference type="EMBL" id="BPLR01006189">
    <property type="protein sequence ID" value="GIY07999.1"/>
    <property type="molecule type" value="Genomic_DNA"/>
</dbReference>